<dbReference type="SUPFAM" id="SSF63829">
    <property type="entry name" value="Calcium-dependent phosphotriesterase"/>
    <property type="match status" value="1"/>
</dbReference>
<evidence type="ECO:0000256" key="1">
    <source>
        <dbReference type="ARBA" id="ARBA00008853"/>
    </source>
</evidence>
<dbReference type="EMBL" id="VUOB01000029">
    <property type="protein sequence ID" value="KAA2261235.1"/>
    <property type="molecule type" value="Genomic_DNA"/>
</dbReference>
<feature type="binding site" evidence="3">
    <location>
        <position position="120"/>
    </location>
    <ligand>
        <name>substrate</name>
    </ligand>
</feature>
<dbReference type="InterPro" id="IPR005511">
    <property type="entry name" value="SMP-30"/>
</dbReference>
<feature type="binding site" evidence="3">
    <location>
        <position position="122"/>
    </location>
    <ligand>
        <name>substrate</name>
    </ligand>
</feature>
<accession>A0A5B2XDQ8</accession>
<evidence type="ECO:0000256" key="3">
    <source>
        <dbReference type="PIRSR" id="PIRSR605511-2"/>
    </source>
</evidence>
<protein>
    <submittedName>
        <fullName evidence="5">SMP-30/gluconolactonase/LRE family protein</fullName>
    </submittedName>
</protein>
<evidence type="ECO:0000259" key="4">
    <source>
        <dbReference type="Pfam" id="PF08450"/>
    </source>
</evidence>
<name>A0A5B2XDQ8_9PSEU</name>
<comment type="caution">
    <text evidence="5">The sequence shown here is derived from an EMBL/GenBank/DDBJ whole genome shotgun (WGS) entry which is preliminary data.</text>
</comment>
<comment type="cofactor">
    <cofactor evidence="3">
        <name>Zn(2+)</name>
        <dbReference type="ChEBI" id="CHEBI:29105"/>
    </cofactor>
    <text evidence="3">Binds 1 divalent metal cation per subunit.</text>
</comment>
<evidence type="ECO:0000313" key="5">
    <source>
        <dbReference type="EMBL" id="KAA2261235.1"/>
    </source>
</evidence>
<feature type="binding site" evidence="3">
    <location>
        <position position="167"/>
    </location>
    <ligand>
        <name>a divalent metal cation</name>
        <dbReference type="ChEBI" id="CHEBI:60240"/>
    </ligand>
</feature>
<keyword evidence="6" id="KW-1185">Reference proteome</keyword>
<comment type="similarity">
    <text evidence="1">Belongs to the SMP-30/CGR1 family.</text>
</comment>
<dbReference type="PRINTS" id="PR01790">
    <property type="entry name" value="SMP30FAMILY"/>
</dbReference>
<dbReference type="Proteomes" id="UP000323454">
    <property type="component" value="Unassembled WGS sequence"/>
</dbReference>
<feature type="binding site" evidence="3">
    <location>
        <position position="40"/>
    </location>
    <ligand>
        <name>a divalent metal cation</name>
        <dbReference type="ChEBI" id="CHEBI:60240"/>
    </ligand>
</feature>
<evidence type="ECO:0000256" key="2">
    <source>
        <dbReference type="PIRSR" id="PIRSR605511-1"/>
    </source>
</evidence>
<dbReference type="InterPro" id="IPR013658">
    <property type="entry name" value="SGL"/>
</dbReference>
<dbReference type="OrthoDB" id="2633250at2"/>
<dbReference type="PANTHER" id="PTHR10907">
    <property type="entry name" value="REGUCALCIN"/>
    <property type="match status" value="1"/>
</dbReference>
<feature type="binding site" evidence="3">
    <location>
        <position position="217"/>
    </location>
    <ligand>
        <name>a divalent metal cation</name>
        <dbReference type="ChEBI" id="CHEBI:60240"/>
    </ligand>
</feature>
<dbReference type="PANTHER" id="PTHR10907:SF47">
    <property type="entry name" value="REGUCALCIN"/>
    <property type="match status" value="1"/>
</dbReference>
<dbReference type="InterPro" id="IPR011042">
    <property type="entry name" value="6-blade_b-propeller_TolB-like"/>
</dbReference>
<dbReference type="GO" id="GO:0005509">
    <property type="term" value="F:calcium ion binding"/>
    <property type="evidence" value="ECO:0007669"/>
    <property type="project" value="TreeGrafter"/>
</dbReference>
<reference evidence="5 6" key="1">
    <citation type="submission" date="2019-09" db="EMBL/GenBank/DDBJ databases">
        <title>Goodfellowia gen. nov., a new genus of the Pseudonocardineae related to Actinoalloteichus, containing Goodfellowia coeruleoviolacea gen. nov., comb. nov. gen. nov., comb. nov.</title>
        <authorList>
            <person name="Labeda D."/>
        </authorList>
    </citation>
    <scope>NUCLEOTIDE SEQUENCE [LARGE SCALE GENOMIC DNA]</scope>
    <source>
        <strain evidence="5 6">AN110305</strain>
    </source>
</reference>
<dbReference type="Gene3D" id="2.120.10.30">
    <property type="entry name" value="TolB, C-terminal domain"/>
    <property type="match status" value="1"/>
</dbReference>
<dbReference type="GO" id="GO:0004341">
    <property type="term" value="F:gluconolactonase activity"/>
    <property type="evidence" value="ECO:0007669"/>
    <property type="project" value="TreeGrafter"/>
</dbReference>
<feature type="domain" description="SMP-30/Gluconolactonase/LRE-like region" evidence="4">
    <location>
        <begin position="38"/>
        <end position="276"/>
    </location>
</feature>
<keyword evidence="3" id="KW-0479">Metal-binding</keyword>
<dbReference type="AlphaFoldDB" id="A0A5B2XDQ8"/>
<feature type="binding site" evidence="3">
    <location>
        <position position="140"/>
    </location>
    <ligand>
        <name>substrate</name>
    </ligand>
</feature>
<organism evidence="5 6">
    <name type="scientific">Solihabitans fulvus</name>
    <dbReference type="NCBI Taxonomy" id="1892852"/>
    <lineage>
        <taxon>Bacteria</taxon>
        <taxon>Bacillati</taxon>
        <taxon>Actinomycetota</taxon>
        <taxon>Actinomycetes</taxon>
        <taxon>Pseudonocardiales</taxon>
        <taxon>Pseudonocardiaceae</taxon>
        <taxon>Solihabitans</taxon>
    </lineage>
</organism>
<keyword evidence="3" id="KW-0862">Zinc</keyword>
<dbReference type="Pfam" id="PF08450">
    <property type="entry name" value="SGL"/>
    <property type="match status" value="1"/>
</dbReference>
<evidence type="ECO:0000313" key="6">
    <source>
        <dbReference type="Proteomes" id="UP000323454"/>
    </source>
</evidence>
<reference evidence="5 6" key="2">
    <citation type="submission" date="2019-09" db="EMBL/GenBank/DDBJ databases">
        <authorList>
            <person name="Jin C."/>
        </authorList>
    </citation>
    <scope>NUCLEOTIDE SEQUENCE [LARGE SCALE GENOMIC DNA]</scope>
    <source>
        <strain evidence="5 6">AN110305</strain>
    </source>
</reference>
<dbReference type="GO" id="GO:0019853">
    <property type="term" value="P:L-ascorbic acid biosynthetic process"/>
    <property type="evidence" value="ECO:0007669"/>
    <property type="project" value="TreeGrafter"/>
</dbReference>
<proteinExistence type="inferred from homology"/>
<gene>
    <name evidence="5" type="ORF">F0L68_17350</name>
</gene>
<feature type="active site" description="Proton donor/acceptor" evidence="2">
    <location>
        <position position="217"/>
    </location>
</feature>
<sequence length="310" mass="32421">MTWSALQVKRSLGFGRNGEGDRVSGSSVEVAVRCEAIIGEGPTWDAATSTLLWVDILGSEVHRFAPGRGSDAVLATPQHVGAVKPRTRGGLVLNLRDGVALVDRDGSRTWLVYWARDGLRGNDAAVDPAGRLWAGTMRYDEKPGGWLAVVEGDGAARVVLDEVSVSNGIAWSPDETLMYYVDSPTRRIDVLDYERVGGAATGRRPLVEVTDTAGVPDGICVDADGCVWVALHGGGAVRRYTPDGRLDREIAVPVPQPTACCFGGPDLADLYVTSARDGLSEDGLAGAPLSGSLLVLPGAGAGLPSTVFAG</sequence>